<reference evidence="1" key="1">
    <citation type="journal article" date="2022" name="bioRxiv">
        <title>Sequencing and chromosome-scale assembly of the giantPleurodeles waltlgenome.</title>
        <authorList>
            <person name="Brown T."/>
            <person name="Elewa A."/>
            <person name="Iarovenko S."/>
            <person name="Subramanian E."/>
            <person name="Araus A.J."/>
            <person name="Petzold A."/>
            <person name="Susuki M."/>
            <person name="Suzuki K.-i.T."/>
            <person name="Hayashi T."/>
            <person name="Toyoda A."/>
            <person name="Oliveira C."/>
            <person name="Osipova E."/>
            <person name="Leigh N.D."/>
            <person name="Simon A."/>
            <person name="Yun M.H."/>
        </authorList>
    </citation>
    <scope>NUCLEOTIDE SEQUENCE</scope>
    <source>
        <strain evidence="1">20211129_DDA</strain>
        <tissue evidence="1">Liver</tissue>
    </source>
</reference>
<dbReference type="Proteomes" id="UP001066276">
    <property type="component" value="Chromosome 7"/>
</dbReference>
<evidence type="ECO:0000313" key="2">
    <source>
        <dbReference type="Proteomes" id="UP001066276"/>
    </source>
</evidence>
<name>A0AAV7PF78_PLEWA</name>
<organism evidence="1 2">
    <name type="scientific">Pleurodeles waltl</name>
    <name type="common">Iberian ribbed newt</name>
    <dbReference type="NCBI Taxonomy" id="8319"/>
    <lineage>
        <taxon>Eukaryota</taxon>
        <taxon>Metazoa</taxon>
        <taxon>Chordata</taxon>
        <taxon>Craniata</taxon>
        <taxon>Vertebrata</taxon>
        <taxon>Euteleostomi</taxon>
        <taxon>Amphibia</taxon>
        <taxon>Batrachia</taxon>
        <taxon>Caudata</taxon>
        <taxon>Salamandroidea</taxon>
        <taxon>Salamandridae</taxon>
        <taxon>Pleurodelinae</taxon>
        <taxon>Pleurodeles</taxon>
    </lineage>
</organism>
<proteinExistence type="predicted"/>
<dbReference type="AlphaFoldDB" id="A0AAV7PF78"/>
<dbReference type="EMBL" id="JANPWB010000011">
    <property type="protein sequence ID" value="KAJ1125844.1"/>
    <property type="molecule type" value="Genomic_DNA"/>
</dbReference>
<accession>A0AAV7PF78</accession>
<comment type="caution">
    <text evidence="1">The sequence shown here is derived from an EMBL/GenBank/DDBJ whole genome shotgun (WGS) entry which is preliminary data.</text>
</comment>
<protein>
    <submittedName>
        <fullName evidence="1">Uncharacterized protein</fullName>
    </submittedName>
</protein>
<keyword evidence="2" id="KW-1185">Reference proteome</keyword>
<gene>
    <name evidence="1" type="ORF">NDU88_004261</name>
</gene>
<sequence length="154" mass="16786">MGILIHDDPTRIIVPKSPTIYEMALRNEDLVETALKKLEEKLEGPNRALKVAASAPITEFWPPAQMGAWGHAGRPVMEGLECKMVLANVLDASELQSLLPLEILIQPRQSQAQACADSASAALEAKPGCHPSMSVKRPGCLNPAWRELWLEGGR</sequence>
<evidence type="ECO:0000313" key="1">
    <source>
        <dbReference type="EMBL" id="KAJ1125844.1"/>
    </source>
</evidence>